<sequence length="235" mass="25507">MESPPPVIISVGTTRPIHYGIVLYPAFQALDAFGPLEILNIVSTRHLINLSIIASSKEPVSTFCPPGDHNPLTSQCSQSVVPTHTFSSPPADLEVLIVPGGFGSREPYIKETVDFIARVYPSLKYLITVCTGSLVVARTGILDGRRATTNKMAYRKIAEWVPSVEWVPKARWVVDGNIWSGSGLSAGMDVVLAFVEKVYGKEEARYVADAMEYERHTDPGWDPFSKAPSGDGAGS</sequence>
<dbReference type="SUPFAM" id="SSF52317">
    <property type="entry name" value="Class I glutamine amidotransferase-like"/>
    <property type="match status" value="1"/>
</dbReference>
<protein>
    <recommendedName>
        <fullName evidence="1">DJ-1/PfpI domain-containing protein</fullName>
    </recommendedName>
</protein>
<dbReference type="InterPro" id="IPR029062">
    <property type="entry name" value="Class_I_gatase-like"/>
</dbReference>
<dbReference type="InterPro" id="IPR052158">
    <property type="entry name" value="INH-QAR"/>
</dbReference>
<organism evidence="2 3">
    <name type="scientific">Glutinoglossum americanum</name>
    <dbReference type="NCBI Taxonomy" id="1670608"/>
    <lineage>
        <taxon>Eukaryota</taxon>
        <taxon>Fungi</taxon>
        <taxon>Dikarya</taxon>
        <taxon>Ascomycota</taxon>
        <taxon>Pezizomycotina</taxon>
        <taxon>Geoglossomycetes</taxon>
        <taxon>Geoglossales</taxon>
        <taxon>Geoglossaceae</taxon>
        <taxon>Glutinoglossum</taxon>
    </lineage>
</organism>
<gene>
    <name evidence="2" type="ORF">FGG08_000518</name>
</gene>
<accession>A0A9P8IGA3</accession>
<evidence type="ECO:0000259" key="1">
    <source>
        <dbReference type="Pfam" id="PF01965"/>
    </source>
</evidence>
<comment type="caution">
    <text evidence="2">The sequence shown here is derived from an EMBL/GenBank/DDBJ whole genome shotgun (WGS) entry which is preliminary data.</text>
</comment>
<proteinExistence type="predicted"/>
<feature type="domain" description="DJ-1/PfpI" evidence="1">
    <location>
        <begin position="25"/>
        <end position="196"/>
    </location>
</feature>
<dbReference type="PANTHER" id="PTHR43130">
    <property type="entry name" value="ARAC-FAMILY TRANSCRIPTIONAL REGULATOR"/>
    <property type="match status" value="1"/>
</dbReference>
<evidence type="ECO:0000313" key="2">
    <source>
        <dbReference type="EMBL" id="KAH0545377.1"/>
    </source>
</evidence>
<dbReference type="Proteomes" id="UP000698800">
    <property type="component" value="Unassembled WGS sequence"/>
</dbReference>
<dbReference type="EMBL" id="JAGHQL010000006">
    <property type="protein sequence ID" value="KAH0545377.1"/>
    <property type="molecule type" value="Genomic_DNA"/>
</dbReference>
<reference evidence="2" key="1">
    <citation type="submission" date="2021-03" db="EMBL/GenBank/DDBJ databases">
        <title>Comparative genomics and phylogenomic investigation of the class Geoglossomycetes provide insights into ecological specialization and systematics.</title>
        <authorList>
            <person name="Melie T."/>
            <person name="Pirro S."/>
            <person name="Miller A.N."/>
            <person name="Quandt A."/>
        </authorList>
    </citation>
    <scope>NUCLEOTIDE SEQUENCE</scope>
    <source>
        <strain evidence="2">GBOQ0MN5Z8</strain>
    </source>
</reference>
<dbReference type="PANTHER" id="PTHR43130:SF15">
    <property type="entry name" value="THIJ_PFPI FAMILY PROTEIN (AFU_ORTHOLOGUE AFUA_5G14240)"/>
    <property type="match status" value="1"/>
</dbReference>
<dbReference type="OrthoDB" id="543156at2759"/>
<dbReference type="CDD" id="cd03139">
    <property type="entry name" value="GATase1_PfpI_2"/>
    <property type="match status" value="1"/>
</dbReference>
<dbReference type="Gene3D" id="3.40.50.880">
    <property type="match status" value="1"/>
</dbReference>
<keyword evidence="3" id="KW-1185">Reference proteome</keyword>
<dbReference type="AlphaFoldDB" id="A0A9P8IGA3"/>
<dbReference type="InterPro" id="IPR002818">
    <property type="entry name" value="DJ-1/PfpI"/>
</dbReference>
<evidence type="ECO:0000313" key="3">
    <source>
        <dbReference type="Proteomes" id="UP000698800"/>
    </source>
</evidence>
<name>A0A9P8IGA3_9PEZI</name>
<dbReference type="Pfam" id="PF01965">
    <property type="entry name" value="DJ-1_PfpI"/>
    <property type="match status" value="1"/>
</dbReference>